<dbReference type="EMBL" id="CP128355">
    <property type="protein sequence ID" value="XAF69754.1"/>
    <property type="molecule type" value="Genomic_DNA"/>
</dbReference>
<keyword evidence="1" id="KW-0472">Membrane</keyword>
<feature type="transmembrane region" description="Helical" evidence="1">
    <location>
        <begin position="7"/>
        <end position="26"/>
    </location>
</feature>
<evidence type="ECO:0000256" key="1">
    <source>
        <dbReference type="SAM" id="Phobius"/>
    </source>
</evidence>
<evidence type="ECO:0000313" key="2">
    <source>
        <dbReference type="EMBL" id="XAF69754.1"/>
    </source>
</evidence>
<name>A0ABZ3EAA2_9STAP</name>
<keyword evidence="1" id="KW-1133">Transmembrane helix</keyword>
<accession>A0ABZ3EAA2</accession>
<keyword evidence="3" id="KW-1185">Reference proteome</keyword>
<protein>
    <submittedName>
        <fullName evidence="2">DUF3139 domain-containing protein</fullName>
    </submittedName>
</protein>
<keyword evidence="1" id="KW-0812">Transmembrane</keyword>
<sequence>MKKIFKIISIVVIILIIALVVIIYAGKHMYLNYQKHEEAKIKEKVHRVLKKKGWEKRIKTEEPTFTLNTGYNYLEVTYKDEPYNTYQYDVDDNGKITGDANLKDKYNKYWNNKKKREKYKKRHHFDEKYDLK</sequence>
<gene>
    <name evidence="2" type="ORF">QQM35_06670</name>
</gene>
<dbReference type="Pfam" id="PF11337">
    <property type="entry name" value="DUF3139"/>
    <property type="match status" value="1"/>
</dbReference>
<organism evidence="2 3">
    <name type="scientific">Staphylococcus hsinchuensis</name>
    <dbReference type="NCBI Taxonomy" id="3051183"/>
    <lineage>
        <taxon>Bacteria</taxon>
        <taxon>Bacillati</taxon>
        <taxon>Bacillota</taxon>
        <taxon>Bacilli</taxon>
        <taxon>Bacillales</taxon>
        <taxon>Staphylococcaceae</taxon>
        <taxon>Staphylococcus</taxon>
    </lineage>
</organism>
<dbReference type="RefSeq" id="WP_251943165.1">
    <property type="nucleotide sequence ID" value="NZ_CP128355.1"/>
</dbReference>
<proteinExistence type="predicted"/>
<reference evidence="2 3" key="1">
    <citation type="journal article" date="2024" name="Pathogens">
        <title>Staphylococcus hsinchuensis sp. nov., Isolated from Soymilk.</title>
        <authorList>
            <person name="Wang Y.T."/>
            <person name="Lin Y.C."/>
            <person name="Hsieh Y.H."/>
            <person name="Lin Y.T."/>
            <person name="Hamada M."/>
            <person name="Chen C.C."/>
            <person name="Liou J.S."/>
            <person name="Lee A.Y."/>
            <person name="Zhang W.L."/>
            <person name="Chen Y.T."/>
            <person name="Huang C.H."/>
        </authorList>
    </citation>
    <scope>NUCLEOTIDE SEQUENCE [LARGE SCALE GENOMIC DNA]</scope>
    <source>
        <strain evidence="2 3">H164</strain>
    </source>
</reference>
<dbReference type="Proteomes" id="UP001436297">
    <property type="component" value="Chromosome"/>
</dbReference>
<dbReference type="InterPro" id="IPR021486">
    <property type="entry name" value="DUF3139"/>
</dbReference>
<evidence type="ECO:0000313" key="3">
    <source>
        <dbReference type="Proteomes" id="UP001436297"/>
    </source>
</evidence>